<dbReference type="FunFam" id="3.10.450.50:FF:000005">
    <property type="entry name" value="Nuclear transport factor 2"/>
    <property type="match status" value="1"/>
</dbReference>
<dbReference type="PROSITE" id="PS50177">
    <property type="entry name" value="NTF2_DOMAIN"/>
    <property type="match status" value="1"/>
</dbReference>
<sequence length="123" mass="13773">MGDFKTVGQQFVNFYYSTFDSGRANLAGLYRDTSMLSFEASEIMGTQAIIEKLSSLPFQKVQHRVDTMDTQPSNSQGGLMVLVTGALLVDDSTNPLHFCQVFQLLPHDGSYYVQNDVFRLNYG</sequence>
<comment type="function">
    <text evidence="3">Has a role in nuclear-cytoplasmic transport of proteins and mRNAs.</text>
</comment>
<dbReference type="GO" id="GO:0051028">
    <property type="term" value="P:mRNA transport"/>
    <property type="evidence" value="ECO:0007669"/>
    <property type="project" value="UniProtKB-UniRule"/>
</dbReference>
<dbReference type="PANTHER" id="PTHR12612">
    <property type="entry name" value="NUCLEAR TRANSPORT FACTOR 2"/>
    <property type="match status" value="1"/>
</dbReference>
<proteinExistence type="predicted"/>
<dbReference type="HOGENOM" id="CLU_131642_0_0_1"/>
<dbReference type="OMA" id="QFVEYYY"/>
<dbReference type="RefSeq" id="XP_040632414.1">
    <property type="nucleotide sequence ID" value="XM_040771744.1"/>
</dbReference>
<organism evidence="5 6">
    <name type="scientific">Dacryopinax primogenitus (strain DJM 731)</name>
    <name type="common">Brown rot fungus</name>
    <dbReference type="NCBI Taxonomy" id="1858805"/>
    <lineage>
        <taxon>Eukaryota</taxon>
        <taxon>Fungi</taxon>
        <taxon>Dikarya</taxon>
        <taxon>Basidiomycota</taxon>
        <taxon>Agaricomycotina</taxon>
        <taxon>Dacrymycetes</taxon>
        <taxon>Dacrymycetales</taxon>
        <taxon>Dacrymycetaceae</taxon>
        <taxon>Dacryopinax</taxon>
    </lineage>
</organism>
<comment type="subcellular location">
    <subcellularLocation>
        <location evidence="3">Cytoplasm</location>
    </subcellularLocation>
    <subcellularLocation>
        <location evidence="3">Nucleus</location>
    </subcellularLocation>
</comment>
<dbReference type="OrthoDB" id="6507044at2759"/>
<dbReference type="InterPro" id="IPR002075">
    <property type="entry name" value="NTF2_dom"/>
</dbReference>
<evidence type="ECO:0000313" key="6">
    <source>
        <dbReference type="Proteomes" id="UP000030653"/>
    </source>
</evidence>
<keyword evidence="6" id="KW-1185">Reference proteome</keyword>
<dbReference type="Pfam" id="PF02136">
    <property type="entry name" value="NTF2"/>
    <property type="match status" value="1"/>
</dbReference>
<accession>M5GAW1</accession>
<protein>
    <recommendedName>
        <fullName evidence="2 3">Nuclear transport factor 2</fullName>
        <shortName evidence="3">NTF-2</shortName>
    </recommendedName>
</protein>
<evidence type="ECO:0000256" key="1">
    <source>
        <dbReference type="ARBA" id="ARBA00022490"/>
    </source>
</evidence>
<evidence type="ECO:0000256" key="2">
    <source>
        <dbReference type="ARBA" id="ARBA00026247"/>
    </source>
</evidence>
<name>M5GAW1_DACPD</name>
<gene>
    <name evidence="5" type="ORF">DACRYDRAFT_19972</name>
</gene>
<feature type="domain" description="NTF2" evidence="4">
    <location>
        <begin position="7"/>
        <end position="120"/>
    </location>
</feature>
<dbReference type="GeneID" id="63686806"/>
<dbReference type="EMBL" id="JH795856">
    <property type="protein sequence ID" value="EJU05520.1"/>
    <property type="molecule type" value="Genomic_DNA"/>
</dbReference>
<dbReference type="InterPro" id="IPR032710">
    <property type="entry name" value="NTF2-like_dom_sf"/>
</dbReference>
<dbReference type="Proteomes" id="UP000030653">
    <property type="component" value="Unassembled WGS sequence"/>
</dbReference>
<dbReference type="Gene3D" id="3.10.450.50">
    <property type="match status" value="1"/>
</dbReference>
<dbReference type="CDD" id="cd00780">
    <property type="entry name" value="NTF2"/>
    <property type="match status" value="1"/>
</dbReference>
<evidence type="ECO:0000259" key="4">
    <source>
        <dbReference type="PROSITE" id="PS50177"/>
    </source>
</evidence>
<dbReference type="SUPFAM" id="SSF54427">
    <property type="entry name" value="NTF2-like"/>
    <property type="match status" value="1"/>
</dbReference>
<dbReference type="AlphaFoldDB" id="M5GAW1"/>
<dbReference type="GO" id="GO:0005737">
    <property type="term" value="C:cytoplasm"/>
    <property type="evidence" value="ECO:0007669"/>
    <property type="project" value="UniProtKB-SubCell"/>
</dbReference>
<evidence type="ECO:0000313" key="5">
    <source>
        <dbReference type="EMBL" id="EJU05520.1"/>
    </source>
</evidence>
<dbReference type="GO" id="GO:0005635">
    <property type="term" value="C:nuclear envelope"/>
    <property type="evidence" value="ECO:0007669"/>
    <property type="project" value="UniProtKB-ARBA"/>
</dbReference>
<dbReference type="STRING" id="1858805.M5GAW1"/>
<keyword evidence="3" id="KW-0653">Protein transport</keyword>
<dbReference type="InterPro" id="IPR045875">
    <property type="entry name" value="NTF2"/>
</dbReference>
<reference evidence="5 6" key="1">
    <citation type="journal article" date="2012" name="Science">
        <title>The Paleozoic origin of enzymatic lignin decomposition reconstructed from 31 fungal genomes.</title>
        <authorList>
            <person name="Floudas D."/>
            <person name="Binder M."/>
            <person name="Riley R."/>
            <person name="Barry K."/>
            <person name="Blanchette R.A."/>
            <person name="Henrissat B."/>
            <person name="Martinez A.T."/>
            <person name="Otillar R."/>
            <person name="Spatafora J.W."/>
            <person name="Yadav J.S."/>
            <person name="Aerts A."/>
            <person name="Benoit I."/>
            <person name="Boyd A."/>
            <person name="Carlson A."/>
            <person name="Copeland A."/>
            <person name="Coutinho P.M."/>
            <person name="de Vries R.P."/>
            <person name="Ferreira P."/>
            <person name="Findley K."/>
            <person name="Foster B."/>
            <person name="Gaskell J."/>
            <person name="Glotzer D."/>
            <person name="Gorecki P."/>
            <person name="Heitman J."/>
            <person name="Hesse C."/>
            <person name="Hori C."/>
            <person name="Igarashi K."/>
            <person name="Jurgens J.A."/>
            <person name="Kallen N."/>
            <person name="Kersten P."/>
            <person name="Kohler A."/>
            <person name="Kuees U."/>
            <person name="Kumar T.K.A."/>
            <person name="Kuo A."/>
            <person name="LaButti K."/>
            <person name="Larrondo L.F."/>
            <person name="Lindquist E."/>
            <person name="Ling A."/>
            <person name="Lombard V."/>
            <person name="Lucas S."/>
            <person name="Lundell T."/>
            <person name="Martin R."/>
            <person name="McLaughlin D.J."/>
            <person name="Morgenstern I."/>
            <person name="Morin E."/>
            <person name="Murat C."/>
            <person name="Nagy L.G."/>
            <person name="Nolan M."/>
            <person name="Ohm R.A."/>
            <person name="Patyshakuliyeva A."/>
            <person name="Rokas A."/>
            <person name="Ruiz-Duenas F.J."/>
            <person name="Sabat G."/>
            <person name="Salamov A."/>
            <person name="Samejima M."/>
            <person name="Schmutz J."/>
            <person name="Slot J.C."/>
            <person name="St John F."/>
            <person name="Stenlid J."/>
            <person name="Sun H."/>
            <person name="Sun S."/>
            <person name="Syed K."/>
            <person name="Tsang A."/>
            <person name="Wiebenga A."/>
            <person name="Young D."/>
            <person name="Pisabarro A."/>
            <person name="Eastwood D.C."/>
            <person name="Martin F."/>
            <person name="Cullen D."/>
            <person name="Grigoriev I.V."/>
            <person name="Hibbett D.S."/>
        </authorList>
    </citation>
    <scope>NUCLEOTIDE SEQUENCE [LARGE SCALE GENOMIC DNA]</scope>
    <source>
        <strain evidence="5 6">DJM-731 SS1</strain>
    </source>
</reference>
<evidence type="ECO:0000256" key="3">
    <source>
        <dbReference type="RuleBase" id="RU369002"/>
    </source>
</evidence>
<dbReference type="InterPro" id="IPR018222">
    <property type="entry name" value="Nuclear_transport_factor_2_euk"/>
</dbReference>
<keyword evidence="3" id="KW-0813">Transport</keyword>
<dbReference type="GO" id="GO:0006606">
    <property type="term" value="P:protein import into nucleus"/>
    <property type="evidence" value="ECO:0007669"/>
    <property type="project" value="UniProtKB-ARBA"/>
</dbReference>
<keyword evidence="3" id="KW-0539">Nucleus</keyword>
<keyword evidence="1 3" id="KW-0963">Cytoplasm</keyword>